<dbReference type="InterPro" id="IPR003583">
    <property type="entry name" value="Hlx-hairpin-Hlx_DNA-bd_motif"/>
</dbReference>
<dbReference type="EMBL" id="CP093366">
    <property type="protein sequence ID" value="UQS82741.1"/>
    <property type="molecule type" value="Genomic_DNA"/>
</dbReference>
<feature type="transmembrane region" description="Helical" evidence="1">
    <location>
        <begin position="12"/>
        <end position="30"/>
    </location>
</feature>
<evidence type="ECO:0000259" key="2">
    <source>
        <dbReference type="SMART" id="SM00278"/>
    </source>
</evidence>
<keyword evidence="1" id="KW-1133">Transmembrane helix</keyword>
<protein>
    <submittedName>
        <fullName evidence="3">ComEA family DNA-binding protein</fullName>
    </submittedName>
</protein>
<keyword evidence="4" id="KW-1185">Reference proteome</keyword>
<dbReference type="Pfam" id="PF10531">
    <property type="entry name" value="SLBB"/>
    <property type="match status" value="1"/>
</dbReference>
<dbReference type="SUPFAM" id="SSF47781">
    <property type="entry name" value="RuvA domain 2-like"/>
    <property type="match status" value="1"/>
</dbReference>
<dbReference type="Proteomes" id="UP000831495">
    <property type="component" value="Chromosome"/>
</dbReference>
<dbReference type="InterPro" id="IPR010994">
    <property type="entry name" value="RuvA_2-like"/>
</dbReference>
<dbReference type="GO" id="GO:0003677">
    <property type="term" value="F:DNA binding"/>
    <property type="evidence" value="ECO:0007669"/>
    <property type="project" value="UniProtKB-KW"/>
</dbReference>
<dbReference type="NCBIfam" id="TIGR00426">
    <property type="entry name" value="competence protein ComEA helix-hairpin-helix repeat region"/>
    <property type="match status" value="1"/>
</dbReference>
<dbReference type="InterPro" id="IPR051675">
    <property type="entry name" value="Endo/Exo/Phosphatase_dom_1"/>
</dbReference>
<sequence>MEKIKVLLQTYWQWLLGGVIIIVVLIWRFWPAPQANNQIVQSAPQKQQTKIAHQTSTSRTIMVDVQGEVNKPGVYHLLTTARVYDALQHAGGPTANANLQGINQAQKLHDQGQVIVPNKNQSTSAVGGDTTASMGANSKSINLNSATSEELQQVNGLGPKKADAIVQYRQDHGTFSSVNDLTKVKGIGDKTVESLKDQLSV</sequence>
<gene>
    <name evidence="3" type="ORF">MOO45_03615</name>
</gene>
<dbReference type="Gene3D" id="3.10.560.10">
    <property type="entry name" value="Outer membrane lipoprotein wza domain like"/>
    <property type="match status" value="1"/>
</dbReference>
<dbReference type="PANTHER" id="PTHR21180:SF32">
    <property type="entry name" value="ENDONUCLEASE_EXONUCLEASE_PHOSPHATASE FAMILY DOMAIN-CONTAINING PROTEIN 1"/>
    <property type="match status" value="1"/>
</dbReference>
<evidence type="ECO:0000256" key="1">
    <source>
        <dbReference type="SAM" id="Phobius"/>
    </source>
</evidence>
<keyword evidence="1" id="KW-0812">Transmembrane</keyword>
<name>A0ABY4PB33_9LACO</name>
<dbReference type="InterPro" id="IPR019554">
    <property type="entry name" value="Soluble_ligand-bd"/>
</dbReference>
<dbReference type="Pfam" id="PF12836">
    <property type="entry name" value="HHH_3"/>
    <property type="match status" value="1"/>
</dbReference>
<reference evidence="3" key="1">
    <citation type="journal article" date="2022" name="Int. J. Syst. Evol. Microbiol.">
        <title>Apilactobacillus apisilvae sp. nov., Nicolia spurrieriana gen. nov. sp. nov., Bombilactobacillus folatiphilus sp. nov. and Bombilactobacillus thymidiniphilus sp. nov., four new lactic acid bacterial isolates from stingless bees Tetragonula carbonaria and Austroplebeia australis.</title>
        <authorList>
            <person name="Oliphant S.A."/>
            <person name="Watson-Haigh N.S."/>
            <person name="Sumby K.M."/>
            <person name="Gardner J."/>
            <person name="Groom S."/>
            <person name="Jiranek V."/>
        </authorList>
    </citation>
    <scope>NUCLEOTIDE SEQUENCE</scope>
    <source>
        <strain evidence="3">SG4_D2</strain>
    </source>
</reference>
<dbReference type="Gene3D" id="1.10.150.280">
    <property type="entry name" value="AF1531-like domain"/>
    <property type="match status" value="1"/>
</dbReference>
<dbReference type="SMART" id="SM00278">
    <property type="entry name" value="HhH1"/>
    <property type="match status" value="2"/>
</dbReference>
<feature type="domain" description="Helix-hairpin-helix DNA-binding motif class 1" evidence="2">
    <location>
        <begin position="149"/>
        <end position="168"/>
    </location>
</feature>
<evidence type="ECO:0000313" key="3">
    <source>
        <dbReference type="EMBL" id="UQS82741.1"/>
    </source>
</evidence>
<organism evidence="3 4">
    <name type="scientific">Bombilactobacillus folatiphilus</name>
    <dbReference type="NCBI Taxonomy" id="2923362"/>
    <lineage>
        <taxon>Bacteria</taxon>
        <taxon>Bacillati</taxon>
        <taxon>Bacillota</taxon>
        <taxon>Bacilli</taxon>
        <taxon>Lactobacillales</taxon>
        <taxon>Lactobacillaceae</taxon>
        <taxon>Bombilactobacillus</taxon>
    </lineage>
</organism>
<dbReference type="InterPro" id="IPR004509">
    <property type="entry name" value="Competence_ComEA_HhH"/>
</dbReference>
<feature type="domain" description="Helix-hairpin-helix DNA-binding motif class 1" evidence="2">
    <location>
        <begin position="179"/>
        <end position="198"/>
    </location>
</feature>
<evidence type="ECO:0000313" key="4">
    <source>
        <dbReference type="Proteomes" id="UP000831495"/>
    </source>
</evidence>
<proteinExistence type="predicted"/>
<accession>A0ABY4PB33</accession>
<keyword evidence="1" id="KW-0472">Membrane</keyword>
<keyword evidence="3" id="KW-0238">DNA-binding</keyword>
<dbReference type="PANTHER" id="PTHR21180">
    <property type="entry name" value="ENDONUCLEASE/EXONUCLEASE/PHOSPHATASE FAMILY DOMAIN-CONTAINING PROTEIN 1"/>
    <property type="match status" value="1"/>
</dbReference>
<dbReference type="RefSeq" id="WP_249515019.1">
    <property type="nucleotide sequence ID" value="NZ_CP093366.1"/>
</dbReference>